<feature type="region of interest" description="Disordered" evidence="1">
    <location>
        <begin position="246"/>
        <end position="297"/>
    </location>
</feature>
<reference evidence="2" key="1">
    <citation type="submission" date="2021-03" db="EMBL/GenBank/DDBJ databases">
        <title>Evolutionary innovations through gain and loss of genes in the ectomycorrhizal Boletales.</title>
        <authorList>
            <person name="Wu G."/>
            <person name="Miyauchi S."/>
            <person name="Morin E."/>
            <person name="Yang Z.-L."/>
            <person name="Xu J."/>
            <person name="Martin F.M."/>
        </authorList>
    </citation>
    <scope>NUCLEOTIDE SEQUENCE</scope>
    <source>
        <strain evidence="2">BR01</strain>
    </source>
</reference>
<comment type="caution">
    <text evidence="2">The sequence shown here is derived from an EMBL/GenBank/DDBJ whole genome shotgun (WGS) entry which is preliminary data.</text>
</comment>
<feature type="region of interest" description="Disordered" evidence="1">
    <location>
        <begin position="576"/>
        <end position="595"/>
    </location>
</feature>
<feature type="compositionally biased region" description="Basic and acidic residues" evidence="1">
    <location>
        <begin position="315"/>
        <end position="331"/>
    </location>
</feature>
<dbReference type="EMBL" id="JAGFBS010000050">
    <property type="protein sequence ID" value="KAG6370479.1"/>
    <property type="molecule type" value="Genomic_DNA"/>
</dbReference>
<protein>
    <submittedName>
        <fullName evidence="2">Uncharacterized protein</fullName>
    </submittedName>
</protein>
<feature type="region of interest" description="Disordered" evidence="1">
    <location>
        <begin position="380"/>
        <end position="420"/>
    </location>
</feature>
<feature type="compositionally biased region" description="Low complexity" evidence="1">
    <location>
        <begin position="48"/>
        <end position="59"/>
    </location>
</feature>
<evidence type="ECO:0000313" key="2">
    <source>
        <dbReference type="EMBL" id="KAG6370479.1"/>
    </source>
</evidence>
<feature type="region of interest" description="Disordered" evidence="1">
    <location>
        <begin position="498"/>
        <end position="527"/>
    </location>
</feature>
<feature type="region of interest" description="Disordered" evidence="1">
    <location>
        <begin position="311"/>
        <end position="358"/>
    </location>
</feature>
<evidence type="ECO:0000313" key="3">
    <source>
        <dbReference type="Proteomes" id="UP000683000"/>
    </source>
</evidence>
<proteinExistence type="predicted"/>
<gene>
    <name evidence="2" type="ORF">JVT61DRAFT_11965</name>
</gene>
<feature type="region of interest" description="Disordered" evidence="1">
    <location>
        <begin position="33"/>
        <end position="59"/>
    </location>
</feature>
<keyword evidence="3" id="KW-1185">Reference proteome</keyword>
<feature type="compositionally biased region" description="Polar residues" evidence="1">
    <location>
        <begin position="576"/>
        <end position="586"/>
    </location>
</feature>
<dbReference type="OrthoDB" id="2683616at2759"/>
<feature type="region of interest" description="Disordered" evidence="1">
    <location>
        <begin position="454"/>
        <end position="477"/>
    </location>
</feature>
<dbReference type="Proteomes" id="UP000683000">
    <property type="component" value="Unassembled WGS sequence"/>
</dbReference>
<feature type="compositionally biased region" description="Low complexity" evidence="1">
    <location>
        <begin position="454"/>
        <end position="469"/>
    </location>
</feature>
<organism evidence="2 3">
    <name type="scientific">Boletus reticuloceps</name>
    <dbReference type="NCBI Taxonomy" id="495285"/>
    <lineage>
        <taxon>Eukaryota</taxon>
        <taxon>Fungi</taxon>
        <taxon>Dikarya</taxon>
        <taxon>Basidiomycota</taxon>
        <taxon>Agaricomycotina</taxon>
        <taxon>Agaricomycetes</taxon>
        <taxon>Agaricomycetidae</taxon>
        <taxon>Boletales</taxon>
        <taxon>Boletineae</taxon>
        <taxon>Boletaceae</taxon>
        <taxon>Boletoideae</taxon>
        <taxon>Boletus</taxon>
    </lineage>
</organism>
<name>A0A8I2YEH4_9AGAM</name>
<evidence type="ECO:0000256" key="1">
    <source>
        <dbReference type="SAM" id="MobiDB-lite"/>
    </source>
</evidence>
<feature type="compositionally biased region" description="Basic and acidic residues" evidence="1">
    <location>
        <begin position="250"/>
        <end position="260"/>
    </location>
</feature>
<dbReference type="AlphaFoldDB" id="A0A8I2YEH4"/>
<accession>A0A8I2YEH4</accession>
<feature type="compositionally biased region" description="Low complexity" evidence="1">
    <location>
        <begin position="388"/>
        <end position="407"/>
    </location>
</feature>
<sequence>MSTDNGAGKLATPRRTTPMQALSGLFRTPTRFRTPTAVSHRNKRTRARTSSLSSPSTPSLPAVVLQTYSVSTDSIVLTALPSVPFCCHEDLLTMTRAQLEAVVRALNARLPRRMRIGPEDDFWNDTGEYDDDDDDGVSRMSEAELKRRVEEMVGIRPVVGKNRVSRLGLGLGARTGVPPAPKAVRTRNAAWKPYQKTPWEMEMDAGGDMSDDSSIMIEDALLASSPLASRTNFSLHVRSRNNNTLPRLAILREENEGGESKEDDSEDNEPPPSKRQRVSSASVTRHSEGGSQIVQEVRKSRLIENMDLSGSPLLARDDDASSRNFAEHDESATTTTINSNPAVKTPEEGVQAPAQRRRSTRIKEIALKRASSVDTGNKVAANARNSKSTFIRSRTSLRRSSSNVSTSLEGADPGKDSATPRELTIRLPFTSTPPHQKTDSSIWFAPRILRSHSQHLQSSSLLMKTKSSLGRSQSERYPRPSDLAFVTINRPRYNFTRRKSKDAKVTKGDQALHPSMSISPAHDARQSLQGIQTGTEHEHEKENNDDPKVVTRSSPVGNLYAVPFALCSILAPRSRAPSTSTITSTRGNGGDSPARMTLKEGIAPTEITGSVANDGAAERVWEALGRMVVDSL</sequence>
<feature type="compositionally biased region" description="Polar residues" evidence="1">
    <location>
        <begin position="332"/>
        <end position="342"/>
    </location>
</feature>
<feature type="compositionally biased region" description="Polar residues" evidence="1">
    <location>
        <begin position="278"/>
        <end position="294"/>
    </location>
</feature>